<dbReference type="Proteomes" id="UP000885664">
    <property type="component" value="Unassembled WGS sequence"/>
</dbReference>
<dbReference type="GO" id="GO:0009264">
    <property type="term" value="P:deoxyribonucleotide catabolic process"/>
    <property type="evidence" value="ECO:0007669"/>
    <property type="project" value="UniProtKB-UniRule"/>
</dbReference>
<dbReference type="GO" id="GO:0006018">
    <property type="term" value="P:2-deoxyribose 1-phosphate catabolic process"/>
    <property type="evidence" value="ECO:0007669"/>
    <property type="project" value="UniProtKB-UniRule"/>
</dbReference>
<evidence type="ECO:0000256" key="1">
    <source>
        <dbReference type="ARBA" id="ARBA00010936"/>
    </source>
</evidence>
<dbReference type="GO" id="GO:0005737">
    <property type="term" value="C:cytoplasm"/>
    <property type="evidence" value="ECO:0007669"/>
    <property type="project" value="UniProtKB-SubCell"/>
</dbReference>
<name>A0A7C2YYY2_9CREN</name>
<dbReference type="InterPro" id="IPR013785">
    <property type="entry name" value="Aldolase_TIM"/>
</dbReference>
<evidence type="ECO:0000256" key="2">
    <source>
        <dbReference type="ARBA" id="ARBA00022490"/>
    </source>
</evidence>
<evidence type="ECO:0000256" key="4">
    <source>
        <dbReference type="ARBA" id="ARBA00023270"/>
    </source>
</evidence>
<accession>A0A7C2YYY2</accession>
<feature type="active site" description="Proton donor/acceptor" evidence="6">
    <location>
        <position position="98"/>
    </location>
</feature>
<keyword evidence="4 6" id="KW-0704">Schiff base</keyword>
<comment type="function">
    <text evidence="6">Catalyzes a reversible aldol reaction between acetaldehyde and D-glyceraldehyde 3-phosphate to generate 2-deoxy-D-ribose 5-phosphate.</text>
</comment>
<protein>
    <recommendedName>
        <fullName evidence="6">Deoxyribose-phosphate aldolase</fullName>
        <shortName evidence="6">DERA</shortName>
        <ecNumber evidence="6">4.1.2.4</ecNumber>
    </recommendedName>
    <alternativeName>
        <fullName evidence="6">2-deoxy-D-ribose 5-phosphate aldolase</fullName>
    </alternativeName>
    <alternativeName>
        <fullName evidence="6">Phosphodeoxyriboaldolase</fullName>
        <shortName evidence="6">Deoxyriboaldolase</shortName>
    </alternativeName>
</protein>
<dbReference type="GO" id="GO:0004139">
    <property type="term" value="F:deoxyribose-phosphate aldolase activity"/>
    <property type="evidence" value="ECO:0007669"/>
    <property type="project" value="UniProtKB-UniRule"/>
</dbReference>
<sequence length="234" mass="25153">MLLSDRRIPKTQEELVKRIDHTVLKPEEGFQAINRAIEETEKYGFRALVIPPWAVKEAAGISRAKIATVISFPLGHDPIDLKKVQVERAVGDGASEVDVVINIMAALSGRLEYINREIMELTSFAHSMGAGIKFILETGSLNAELIASISKMVAEAGGDFVKTSTGFGSRGASIEDILIIRKAVGEKQGIKASGGIRTGLQALLMFAAGADILGASGSIRIMKEYPQALSEFKV</sequence>
<evidence type="ECO:0000256" key="6">
    <source>
        <dbReference type="HAMAP-Rule" id="MF_00114"/>
    </source>
</evidence>
<evidence type="ECO:0000313" key="7">
    <source>
        <dbReference type="EMBL" id="HEU97253.1"/>
    </source>
</evidence>
<comment type="subcellular location">
    <subcellularLocation>
        <location evidence="6">Cytoplasm</location>
    </subcellularLocation>
</comment>
<keyword evidence="3 6" id="KW-0456">Lyase</keyword>
<gene>
    <name evidence="6 7" type="primary">deoC</name>
    <name evidence="7" type="ORF">ENO36_00150</name>
</gene>
<dbReference type="SUPFAM" id="SSF51569">
    <property type="entry name" value="Aldolase"/>
    <property type="match status" value="1"/>
</dbReference>
<dbReference type="InterPro" id="IPR028581">
    <property type="entry name" value="DeoC_typeI"/>
</dbReference>
<organism evidence="7">
    <name type="scientific">Fervidicoccus fontis</name>
    <dbReference type="NCBI Taxonomy" id="683846"/>
    <lineage>
        <taxon>Archaea</taxon>
        <taxon>Thermoproteota</taxon>
        <taxon>Thermoprotei</taxon>
        <taxon>Fervidicoccales</taxon>
        <taxon>Fervidicoccaceae</taxon>
        <taxon>Fervidicoccus</taxon>
    </lineage>
</organism>
<dbReference type="Pfam" id="PF01791">
    <property type="entry name" value="DeoC"/>
    <property type="match status" value="1"/>
</dbReference>
<dbReference type="AlphaFoldDB" id="A0A7C2YYY2"/>
<dbReference type="Gene3D" id="3.20.20.70">
    <property type="entry name" value="Aldolase class I"/>
    <property type="match status" value="1"/>
</dbReference>
<dbReference type="HAMAP" id="MF_00114">
    <property type="entry name" value="DeoC_type1"/>
    <property type="match status" value="1"/>
</dbReference>
<dbReference type="EMBL" id="DSFE01000004">
    <property type="protein sequence ID" value="HEU97253.1"/>
    <property type="molecule type" value="Genomic_DNA"/>
</dbReference>
<dbReference type="CDD" id="cd00959">
    <property type="entry name" value="DeoC"/>
    <property type="match status" value="1"/>
</dbReference>
<reference evidence="7" key="1">
    <citation type="journal article" date="2020" name="mSystems">
        <title>Genome- and Community-Level Interaction Insights into Carbon Utilization and Element Cycling Functions of Hydrothermarchaeota in Hydrothermal Sediment.</title>
        <authorList>
            <person name="Zhou Z."/>
            <person name="Liu Y."/>
            <person name="Xu W."/>
            <person name="Pan J."/>
            <person name="Luo Z.H."/>
            <person name="Li M."/>
        </authorList>
    </citation>
    <scope>NUCLEOTIDE SEQUENCE [LARGE SCALE GENOMIC DNA]</scope>
    <source>
        <strain evidence="7">SpSt-1259</strain>
    </source>
</reference>
<dbReference type="PIRSF" id="PIRSF001357">
    <property type="entry name" value="DeoC"/>
    <property type="match status" value="1"/>
</dbReference>
<dbReference type="UniPathway" id="UPA00002">
    <property type="reaction ID" value="UER00468"/>
</dbReference>
<dbReference type="SMART" id="SM01133">
    <property type="entry name" value="DeoC"/>
    <property type="match status" value="1"/>
</dbReference>
<dbReference type="PANTHER" id="PTHR10889">
    <property type="entry name" value="DEOXYRIBOSE-PHOSPHATE ALDOLASE"/>
    <property type="match status" value="1"/>
</dbReference>
<dbReference type="InterPro" id="IPR011343">
    <property type="entry name" value="DeoC"/>
</dbReference>
<comment type="caution">
    <text evidence="7">The sequence shown here is derived from an EMBL/GenBank/DDBJ whole genome shotgun (WGS) entry which is preliminary data.</text>
</comment>
<evidence type="ECO:0000256" key="5">
    <source>
        <dbReference type="ARBA" id="ARBA00048791"/>
    </source>
</evidence>
<evidence type="ECO:0000256" key="3">
    <source>
        <dbReference type="ARBA" id="ARBA00023239"/>
    </source>
</evidence>
<proteinExistence type="inferred from homology"/>
<dbReference type="GO" id="GO:0016052">
    <property type="term" value="P:carbohydrate catabolic process"/>
    <property type="evidence" value="ECO:0007669"/>
    <property type="project" value="TreeGrafter"/>
</dbReference>
<feature type="active site" description="Proton donor/acceptor" evidence="6">
    <location>
        <position position="191"/>
    </location>
</feature>
<comment type="similarity">
    <text evidence="1 6">Belongs to the DeoC/FbaB aldolase family. DeoC type 1 subfamily.</text>
</comment>
<comment type="pathway">
    <text evidence="6">Carbohydrate degradation; 2-deoxy-D-ribose 1-phosphate degradation; D-glyceraldehyde 3-phosphate and acetaldehyde from 2-deoxy-alpha-D-ribose 1-phosphate: step 2/2.</text>
</comment>
<keyword evidence="2 6" id="KW-0963">Cytoplasm</keyword>
<feature type="active site" description="Schiff-base intermediate with acetaldehyde" evidence="6">
    <location>
        <position position="162"/>
    </location>
</feature>
<comment type="catalytic activity">
    <reaction evidence="5 6">
        <text>2-deoxy-D-ribose 5-phosphate = D-glyceraldehyde 3-phosphate + acetaldehyde</text>
        <dbReference type="Rhea" id="RHEA:12821"/>
        <dbReference type="ChEBI" id="CHEBI:15343"/>
        <dbReference type="ChEBI" id="CHEBI:59776"/>
        <dbReference type="ChEBI" id="CHEBI:62877"/>
        <dbReference type="EC" id="4.1.2.4"/>
    </reaction>
</comment>
<dbReference type="InterPro" id="IPR002915">
    <property type="entry name" value="DeoC/FbaB/LacD_aldolase"/>
</dbReference>
<dbReference type="PANTHER" id="PTHR10889:SF1">
    <property type="entry name" value="DEOXYRIBOSE-PHOSPHATE ALDOLASE"/>
    <property type="match status" value="1"/>
</dbReference>
<dbReference type="EC" id="4.1.2.4" evidence="6"/>
<dbReference type="NCBIfam" id="TIGR00126">
    <property type="entry name" value="deoC"/>
    <property type="match status" value="1"/>
</dbReference>